<evidence type="ECO:0000256" key="3">
    <source>
        <dbReference type="ARBA" id="ARBA00022475"/>
    </source>
</evidence>
<reference evidence="8 9" key="1">
    <citation type="submission" date="2019-01" db="EMBL/GenBank/DDBJ databases">
        <authorList>
            <person name="Chen W.-M."/>
        </authorList>
    </citation>
    <scope>NUCLEOTIDE SEQUENCE [LARGE SCALE GENOMIC DNA]</scope>
    <source>
        <strain evidence="8 9">CCP-6</strain>
    </source>
</reference>
<feature type="transmembrane region" description="Helical" evidence="7">
    <location>
        <begin position="142"/>
        <end position="167"/>
    </location>
</feature>
<dbReference type="PANTHER" id="PTHR30086">
    <property type="entry name" value="ARGININE EXPORTER PROTEIN ARGO"/>
    <property type="match status" value="1"/>
</dbReference>
<dbReference type="GO" id="GO:0042970">
    <property type="term" value="F:homoserine transmembrane transporter activity"/>
    <property type="evidence" value="ECO:0007669"/>
    <property type="project" value="TreeGrafter"/>
</dbReference>
<keyword evidence="4 7" id="KW-0812">Transmembrane</keyword>
<evidence type="ECO:0000256" key="4">
    <source>
        <dbReference type="ARBA" id="ARBA00022692"/>
    </source>
</evidence>
<dbReference type="Proteomes" id="UP000282957">
    <property type="component" value="Unassembled WGS sequence"/>
</dbReference>
<proteinExistence type="inferred from homology"/>
<sequence length="208" mass="21833">MDSWLPYLLTCATIAISPGPGSLLTLTVATRQGGVAAMISAIGLLLGAAGHVMLVALGAALLQRALPWLQPILTAAGGAYLVWLGIRLWRARAQRIDPAANPRLNPLGLFTQAILLSASNAKAVVLLLALVPPYVRPDQPAIPQALLLAAGYVAVSGCWHGVLAGLAHVMGRWLRTPRGALAMAGFSAGLFCLFGLWMAWEGLHPLLR</sequence>
<dbReference type="EMBL" id="SACL01000004">
    <property type="protein sequence ID" value="RVT96007.1"/>
    <property type="molecule type" value="Genomic_DNA"/>
</dbReference>
<keyword evidence="9" id="KW-1185">Reference proteome</keyword>
<evidence type="ECO:0000256" key="2">
    <source>
        <dbReference type="ARBA" id="ARBA00007928"/>
    </source>
</evidence>
<feature type="transmembrane region" description="Helical" evidence="7">
    <location>
        <begin position="41"/>
        <end position="62"/>
    </location>
</feature>
<organism evidence="8 9">
    <name type="scientific">Rhodovarius crocodyli</name>
    <dbReference type="NCBI Taxonomy" id="1979269"/>
    <lineage>
        <taxon>Bacteria</taxon>
        <taxon>Pseudomonadati</taxon>
        <taxon>Pseudomonadota</taxon>
        <taxon>Alphaproteobacteria</taxon>
        <taxon>Acetobacterales</taxon>
        <taxon>Roseomonadaceae</taxon>
        <taxon>Rhodovarius</taxon>
    </lineage>
</organism>
<comment type="caution">
    <text evidence="8">The sequence shown here is derived from an EMBL/GenBank/DDBJ whole genome shotgun (WGS) entry which is preliminary data.</text>
</comment>
<accession>A0A437MED6</accession>
<comment type="subcellular location">
    <subcellularLocation>
        <location evidence="1">Cell membrane</location>
        <topology evidence="1">Multi-pass membrane protein</topology>
    </subcellularLocation>
</comment>
<evidence type="ECO:0000313" key="9">
    <source>
        <dbReference type="Proteomes" id="UP000282957"/>
    </source>
</evidence>
<evidence type="ECO:0000256" key="7">
    <source>
        <dbReference type="SAM" id="Phobius"/>
    </source>
</evidence>
<keyword evidence="3" id="KW-1003">Cell membrane</keyword>
<dbReference type="OrthoDB" id="9804822at2"/>
<evidence type="ECO:0000256" key="5">
    <source>
        <dbReference type="ARBA" id="ARBA00022989"/>
    </source>
</evidence>
<protein>
    <submittedName>
        <fullName evidence="8">LysE family translocator</fullName>
    </submittedName>
</protein>
<dbReference type="PANTHER" id="PTHR30086:SF14">
    <property type="entry name" value="HOMOSERINE_HOMOSERINE LACTONE EFFLUX PROTEIN"/>
    <property type="match status" value="1"/>
</dbReference>
<feature type="transmembrane region" description="Helical" evidence="7">
    <location>
        <begin position="68"/>
        <end position="86"/>
    </location>
</feature>
<feature type="transmembrane region" description="Helical" evidence="7">
    <location>
        <begin position="107"/>
        <end position="130"/>
    </location>
</feature>
<evidence type="ECO:0000256" key="1">
    <source>
        <dbReference type="ARBA" id="ARBA00004651"/>
    </source>
</evidence>
<gene>
    <name evidence="8" type="ORF">EOD42_12825</name>
</gene>
<evidence type="ECO:0000313" key="8">
    <source>
        <dbReference type="EMBL" id="RVT96007.1"/>
    </source>
</evidence>
<feature type="transmembrane region" description="Helical" evidence="7">
    <location>
        <begin position="179"/>
        <end position="200"/>
    </location>
</feature>
<keyword evidence="5 7" id="KW-1133">Transmembrane helix</keyword>
<dbReference type="InterPro" id="IPR001123">
    <property type="entry name" value="LeuE-type"/>
</dbReference>
<dbReference type="RefSeq" id="WP_127787940.1">
    <property type="nucleotide sequence ID" value="NZ_SACL01000004.1"/>
</dbReference>
<dbReference type="GO" id="GO:0005886">
    <property type="term" value="C:plasma membrane"/>
    <property type="evidence" value="ECO:0007669"/>
    <property type="project" value="UniProtKB-SubCell"/>
</dbReference>
<name>A0A437MED6_9PROT</name>
<dbReference type="Pfam" id="PF01810">
    <property type="entry name" value="LysE"/>
    <property type="match status" value="1"/>
</dbReference>
<dbReference type="AlphaFoldDB" id="A0A437MED6"/>
<evidence type="ECO:0000256" key="6">
    <source>
        <dbReference type="ARBA" id="ARBA00023136"/>
    </source>
</evidence>
<feature type="transmembrane region" description="Helical" evidence="7">
    <location>
        <begin position="6"/>
        <end position="29"/>
    </location>
</feature>
<keyword evidence="6 7" id="KW-0472">Membrane</keyword>
<comment type="similarity">
    <text evidence="2">Belongs to the Rht family.</text>
</comment>